<dbReference type="InterPro" id="IPR029099">
    <property type="entry name" value="Pribosyltran_N"/>
</dbReference>
<evidence type="ECO:0000259" key="18">
    <source>
        <dbReference type="Pfam" id="PF13793"/>
    </source>
</evidence>
<evidence type="ECO:0000256" key="4">
    <source>
        <dbReference type="ARBA" id="ARBA00013247"/>
    </source>
</evidence>
<dbReference type="InterPro" id="IPR005946">
    <property type="entry name" value="Rib-P_diPkinase"/>
</dbReference>
<dbReference type="InterPro" id="IPR000836">
    <property type="entry name" value="PRTase_dom"/>
</dbReference>
<keyword evidence="12" id="KW-0067">ATP-binding</keyword>
<dbReference type="Gene3D" id="3.40.50.2020">
    <property type="match status" value="2"/>
</dbReference>
<evidence type="ECO:0000256" key="8">
    <source>
        <dbReference type="ARBA" id="ARBA00022723"/>
    </source>
</evidence>
<dbReference type="FunFam" id="3.40.50.2020:FF:000017">
    <property type="entry name" value="Ribose-phosphate pyrophosphokinase 1"/>
    <property type="match status" value="1"/>
</dbReference>
<gene>
    <name evidence="19" type="ORF">BGZ97_013219</name>
</gene>
<sequence>MSQGRIDPVILIPSKHASTQELVADVTGANGTSASASRKDQDKKRTTTTSSSRRRRSFKRTRRSTPDSDESDSSTEDNQDETETQNSQDDKHTKEIEQLKAEDKTVEEVTESLAVQEEIEEVDYEAQRKRNILENQRLLQELGLDKSIVRKSFPPIVKTDDYEDNGDVSSDGEYNDKIGSNKPKKGRRFANNKVSWRNAGATVATRASKRIRGEAAIESKVDLEALERSLNGRTGINEDDGEEGSMRRGELATPPPKLGEYSRSLWKGRKQTTGFTMEMEIPSANVPLTVGKCLSRSIATTIWELGSIYKGEKNKLKYWSGGGSLFKHPYPIGYRAEKFYFRERYMMHIKEGPEGPIFIVESASGRVFEGSSPTLPWTKVCLASSSKGTRISGPLFFGFSDPITQKMIEDLEGYQTFEQVKAEVLAAEEQEEQERLQAEEKTKVFGGSSHPELTGLITGRLGVEAGAVKLSQFKNKETSVEIGVSVRNEDVYIIQSGSPKINDSLMELLIMINACKGSSAQRITAVIPYFPYSKQSKKKKHRGAIAAKLVANILSISGVDHIITMDLHASQMQGFFNLPVDNLYAEPTIGKWIQEHVGDWENGVVVSKNAGGAKRVTSLADRLNIDFALIHMDRTRKGHGDPDHSLSKPENIYNRLEEEDDDDDSMVDAETGHEVHRAEAADETSLMTLVGDVQDKVCFIVDDMIDGCHSFLEAADNLVSHGAKQVYIIATHGILSGNSLRQIEECSNVHKIVVTNTYPIPIEKRALCSKLVVLDISATLAEAIRRTHNGESISYLFSQVPKN</sequence>
<dbReference type="InterPro" id="IPR000842">
    <property type="entry name" value="PRib_PP_synth_CS"/>
</dbReference>
<dbReference type="GO" id="GO:0005524">
    <property type="term" value="F:ATP binding"/>
    <property type="evidence" value="ECO:0007669"/>
    <property type="project" value="UniProtKB-KW"/>
</dbReference>
<dbReference type="GO" id="GO:0016301">
    <property type="term" value="F:kinase activity"/>
    <property type="evidence" value="ECO:0007669"/>
    <property type="project" value="UniProtKB-KW"/>
</dbReference>
<evidence type="ECO:0000256" key="13">
    <source>
        <dbReference type="ARBA" id="ARBA00022842"/>
    </source>
</evidence>
<evidence type="ECO:0000256" key="7">
    <source>
        <dbReference type="ARBA" id="ARBA00022679"/>
    </source>
</evidence>
<dbReference type="SUPFAM" id="SSF53271">
    <property type="entry name" value="PRTase-like"/>
    <property type="match status" value="1"/>
</dbReference>
<reference evidence="19" key="1">
    <citation type="journal article" date="2020" name="Fungal Divers.">
        <title>Resolving the Mortierellaceae phylogeny through synthesis of multi-gene phylogenetics and phylogenomics.</title>
        <authorList>
            <person name="Vandepol N."/>
            <person name="Liber J."/>
            <person name="Desiro A."/>
            <person name="Na H."/>
            <person name="Kennedy M."/>
            <person name="Barry K."/>
            <person name="Grigoriev I.V."/>
            <person name="Miller A.N."/>
            <person name="O'Donnell K."/>
            <person name="Stajich J.E."/>
            <person name="Bonito G."/>
        </authorList>
    </citation>
    <scope>NUCLEOTIDE SEQUENCE</scope>
    <source>
        <strain evidence="19">NVP60</strain>
    </source>
</reference>
<name>A0A9P6QZC8_9FUNG</name>
<dbReference type="EC" id="2.7.6.1" evidence="4"/>
<dbReference type="InterPro" id="IPR029057">
    <property type="entry name" value="PRTase-like"/>
</dbReference>
<evidence type="ECO:0000256" key="16">
    <source>
        <dbReference type="ARBA" id="ARBA00077829"/>
    </source>
</evidence>
<dbReference type="InterPro" id="IPR003889">
    <property type="entry name" value="FYrich_C"/>
</dbReference>
<evidence type="ECO:0000256" key="10">
    <source>
        <dbReference type="ARBA" id="ARBA00022741"/>
    </source>
</evidence>
<dbReference type="GO" id="GO:0002189">
    <property type="term" value="C:ribose phosphate diphosphokinase complex"/>
    <property type="evidence" value="ECO:0007669"/>
    <property type="project" value="TreeGrafter"/>
</dbReference>
<evidence type="ECO:0000256" key="17">
    <source>
        <dbReference type="SAM" id="MobiDB-lite"/>
    </source>
</evidence>
<keyword evidence="10" id="KW-0547">Nucleotide-binding</keyword>
<dbReference type="GO" id="GO:0000287">
    <property type="term" value="F:magnesium ion binding"/>
    <property type="evidence" value="ECO:0007669"/>
    <property type="project" value="InterPro"/>
</dbReference>
<keyword evidence="13" id="KW-0460">Magnesium</keyword>
<dbReference type="GO" id="GO:0006164">
    <property type="term" value="P:purine nucleotide biosynthetic process"/>
    <property type="evidence" value="ECO:0007669"/>
    <property type="project" value="TreeGrafter"/>
</dbReference>
<feature type="region of interest" description="Disordered" evidence="17">
    <location>
        <begin position="231"/>
        <end position="262"/>
    </location>
</feature>
<protein>
    <recommendedName>
        <fullName evidence="14">Ribose-phosphate pyrophosphokinase 1</fullName>
        <ecNumber evidence="4">2.7.6.1</ecNumber>
    </recommendedName>
    <alternativeName>
        <fullName evidence="16">Phosphoribosyl pyrophosphate synthase 1</fullName>
    </alternativeName>
</protein>
<keyword evidence="8" id="KW-0479">Metal-binding</keyword>
<dbReference type="OrthoDB" id="413572at2759"/>
<feature type="region of interest" description="Disordered" evidence="17">
    <location>
        <begin position="1"/>
        <end position="112"/>
    </location>
</feature>
<dbReference type="FunFam" id="3.40.50.2020:FF:000043">
    <property type="entry name" value="Ribose-phosphate pyrophosphokinase 1"/>
    <property type="match status" value="1"/>
</dbReference>
<comment type="similarity">
    <text evidence="3">Belongs to the ribose-phosphate pyrophosphokinase family.</text>
</comment>
<evidence type="ECO:0000256" key="5">
    <source>
        <dbReference type="ARBA" id="ARBA00022490"/>
    </source>
</evidence>
<feature type="compositionally biased region" description="Basic and acidic residues" evidence="17">
    <location>
        <begin position="88"/>
        <end position="107"/>
    </location>
</feature>
<dbReference type="GO" id="GO:0004749">
    <property type="term" value="F:ribose phosphate diphosphokinase activity"/>
    <property type="evidence" value="ECO:0007669"/>
    <property type="project" value="UniProtKB-EC"/>
</dbReference>
<feature type="compositionally biased region" description="Acidic residues" evidence="17">
    <location>
        <begin position="67"/>
        <end position="83"/>
    </location>
</feature>
<dbReference type="PANTHER" id="PTHR10210">
    <property type="entry name" value="RIBOSE-PHOSPHATE DIPHOSPHOKINASE FAMILY MEMBER"/>
    <property type="match status" value="1"/>
</dbReference>
<evidence type="ECO:0000256" key="12">
    <source>
        <dbReference type="ARBA" id="ARBA00022840"/>
    </source>
</evidence>
<evidence type="ECO:0000256" key="1">
    <source>
        <dbReference type="ARBA" id="ARBA00004496"/>
    </source>
</evidence>
<evidence type="ECO:0000256" key="6">
    <source>
        <dbReference type="ARBA" id="ARBA00022553"/>
    </source>
</evidence>
<evidence type="ECO:0000256" key="11">
    <source>
        <dbReference type="ARBA" id="ARBA00022777"/>
    </source>
</evidence>
<comment type="subcellular location">
    <subcellularLocation>
        <location evidence="1">Cytoplasm</location>
    </subcellularLocation>
</comment>
<comment type="caution">
    <text evidence="19">The sequence shown here is derived from an EMBL/GenBank/DDBJ whole genome shotgun (WGS) entry which is preliminary data.</text>
</comment>
<evidence type="ECO:0000256" key="9">
    <source>
        <dbReference type="ARBA" id="ARBA00022727"/>
    </source>
</evidence>
<comment type="catalytic activity">
    <reaction evidence="15">
        <text>D-ribose 5-phosphate + ATP = 5-phospho-alpha-D-ribose 1-diphosphate + AMP + H(+)</text>
        <dbReference type="Rhea" id="RHEA:15609"/>
        <dbReference type="ChEBI" id="CHEBI:15378"/>
        <dbReference type="ChEBI" id="CHEBI:30616"/>
        <dbReference type="ChEBI" id="CHEBI:58017"/>
        <dbReference type="ChEBI" id="CHEBI:78346"/>
        <dbReference type="ChEBI" id="CHEBI:456215"/>
        <dbReference type="EC" id="2.7.6.1"/>
    </reaction>
</comment>
<dbReference type="PROSITE" id="PS51543">
    <property type="entry name" value="FYRC"/>
    <property type="match status" value="1"/>
</dbReference>
<dbReference type="PROSITE" id="PS00114">
    <property type="entry name" value="PRPP_SYNTHASE"/>
    <property type="match status" value="1"/>
</dbReference>
<keyword evidence="20" id="KW-1185">Reference proteome</keyword>
<dbReference type="Proteomes" id="UP000823405">
    <property type="component" value="Unassembled WGS sequence"/>
</dbReference>
<dbReference type="Pfam" id="PF14572">
    <property type="entry name" value="Pribosyl_synth"/>
    <property type="match status" value="1"/>
</dbReference>
<keyword evidence="11" id="KW-0418">Kinase</keyword>
<dbReference type="Gene3D" id="3.30.160.360">
    <property type="match status" value="1"/>
</dbReference>
<dbReference type="GO" id="GO:0009156">
    <property type="term" value="P:ribonucleoside monophosphate biosynthetic process"/>
    <property type="evidence" value="ECO:0007669"/>
    <property type="project" value="InterPro"/>
</dbReference>
<keyword evidence="6" id="KW-0597">Phosphoprotein</keyword>
<dbReference type="CDD" id="cd06223">
    <property type="entry name" value="PRTases_typeI"/>
    <property type="match status" value="1"/>
</dbReference>
<dbReference type="Pfam" id="PF05965">
    <property type="entry name" value="FYRC"/>
    <property type="match status" value="1"/>
</dbReference>
<accession>A0A9P6QZC8</accession>
<dbReference type="GO" id="GO:0006015">
    <property type="term" value="P:5-phosphoribose 1-diphosphate biosynthetic process"/>
    <property type="evidence" value="ECO:0007669"/>
    <property type="project" value="TreeGrafter"/>
</dbReference>
<evidence type="ECO:0000256" key="2">
    <source>
        <dbReference type="ARBA" id="ARBA00004996"/>
    </source>
</evidence>
<dbReference type="NCBIfam" id="TIGR01251">
    <property type="entry name" value="ribP_PPkin"/>
    <property type="match status" value="1"/>
</dbReference>
<organism evidence="19 20">
    <name type="scientific">Linnemannia gamsii</name>
    <dbReference type="NCBI Taxonomy" id="64522"/>
    <lineage>
        <taxon>Eukaryota</taxon>
        <taxon>Fungi</taxon>
        <taxon>Fungi incertae sedis</taxon>
        <taxon>Mucoromycota</taxon>
        <taxon>Mortierellomycotina</taxon>
        <taxon>Mortierellomycetes</taxon>
        <taxon>Mortierellales</taxon>
        <taxon>Mortierellaceae</taxon>
        <taxon>Linnemannia</taxon>
    </lineage>
</organism>
<evidence type="ECO:0000313" key="20">
    <source>
        <dbReference type="Proteomes" id="UP000823405"/>
    </source>
</evidence>
<comment type="pathway">
    <text evidence="2">Metabolic intermediate biosynthesis; 5-phospho-alpha-D-ribose 1-diphosphate biosynthesis; 5-phospho-alpha-D-ribose 1-diphosphate from D-ribose 5-phosphate (route I): step 1/1.</text>
</comment>
<keyword evidence="9" id="KW-0545">Nucleotide biosynthesis</keyword>
<dbReference type="GO" id="GO:0005737">
    <property type="term" value="C:cytoplasm"/>
    <property type="evidence" value="ECO:0007669"/>
    <property type="project" value="UniProtKB-SubCell"/>
</dbReference>
<feature type="domain" description="Ribose-phosphate pyrophosphokinase N-terminal" evidence="18">
    <location>
        <begin position="443"/>
        <end position="558"/>
    </location>
</feature>
<keyword evidence="7" id="KW-0808">Transferase</keyword>
<dbReference type="PANTHER" id="PTHR10210:SF57">
    <property type="entry name" value="RIBOSE-PHOSPHATE DIPHOSPHOKINASE"/>
    <property type="match status" value="1"/>
</dbReference>
<proteinExistence type="inferred from homology"/>
<evidence type="ECO:0000256" key="14">
    <source>
        <dbReference type="ARBA" id="ARBA00040334"/>
    </source>
</evidence>
<dbReference type="GO" id="GO:0005634">
    <property type="term" value="C:nucleus"/>
    <property type="evidence" value="ECO:0007669"/>
    <property type="project" value="InterPro"/>
</dbReference>
<evidence type="ECO:0000256" key="15">
    <source>
        <dbReference type="ARBA" id="ARBA00049535"/>
    </source>
</evidence>
<keyword evidence="5" id="KW-0963">Cytoplasm</keyword>
<dbReference type="SMART" id="SM01400">
    <property type="entry name" value="Pribosyltran_N"/>
    <property type="match status" value="1"/>
</dbReference>
<feature type="region of interest" description="Disordered" evidence="17">
    <location>
        <begin position="160"/>
        <end position="189"/>
    </location>
</feature>
<evidence type="ECO:0000313" key="19">
    <source>
        <dbReference type="EMBL" id="KAG0308920.1"/>
    </source>
</evidence>
<feature type="compositionally biased region" description="Basic residues" evidence="17">
    <location>
        <begin position="52"/>
        <end position="63"/>
    </location>
</feature>
<evidence type="ECO:0000256" key="3">
    <source>
        <dbReference type="ARBA" id="ARBA00006478"/>
    </source>
</evidence>
<dbReference type="Pfam" id="PF13793">
    <property type="entry name" value="Pribosyltran_N"/>
    <property type="match status" value="1"/>
</dbReference>
<dbReference type="EMBL" id="JAAAIN010000965">
    <property type="protein sequence ID" value="KAG0308920.1"/>
    <property type="molecule type" value="Genomic_DNA"/>
</dbReference>
<dbReference type="AlphaFoldDB" id="A0A9P6QZC8"/>